<accession>A0AAN8SRE6</accession>
<gene>
    <name evidence="3" type="ORF">RDI58_029332</name>
</gene>
<organism evidence="3 4">
    <name type="scientific">Solanum bulbocastanum</name>
    <name type="common">Wild potato</name>
    <dbReference type="NCBI Taxonomy" id="147425"/>
    <lineage>
        <taxon>Eukaryota</taxon>
        <taxon>Viridiplantae</taxon>
        <taxon>Streptophyta</taxon>
        <taxon>Embryophyta</taxon>
        <taxon>Tracheophyta</taxon>
        <taxon>Spermatophyta</taxon>
        <taxon>Magnoliopsida</taxon>
        <taxon>eudicotyledons</taxon>
        <taxon>Gunneridae</taxon>
        <taxon>Pentapetalae</taxon>
        <taxon>asterids</taxon>
        <taxon>lamiids</taxon>
        <taxon>Solanales</taxon>
        <taxon>Solanaceae</taxon>
        <taxon>Solanoideae</taxon>
        <taxon>Solaneae</taxon>
        <taxon>Solanum</taxon>
    </lineage>
</organism>
<dbReference type="PANTHER" id="PTHR18460:SF3">
    <property type="entry name" value="TELO2-INTERACTING PROTEIN 1 HOMOLOG"/>
    <property type="match status" value="1"/>
</dbReference>
<reference evidence="3 4" key="1">
    <citation type="submission" date="2024-02" db="EMBL/GenBank/DDBJ databases">
        <title>de novo genome assembly of Solanum bulbocastanum strain 11H21.</title>
        <authorList>
            <person name="Hosaka A.J."/>
        </authorList>
    </citation>
    <scope>NUCLEOTIDE SEQUENCE [LARGE SCALE GENOMIC DNA]</scope>
    <source>
        <tissue evidence="3">Young leaves</tissue>
    </source>
</reference>
<name>A0AAN8SRE6_SOLBU</name>
<dbReference type="Pfam" id="PF24173">
    <property type="entry name" value="TPR_TTI1_N"/>
    <property type="match status" value="2"/>
</dbReference>
<dbReference type="InterPro" id="IPR049362">
    <property type="entry name" value="TTI1_rpt"/>
</dbReference>
<dbReference type="GO" id="GO:0005737">
    <property type="term" value="C:cytoplasm"/>
    <property type="evidence" value="ECO:0007669"/>
    <property type="project" value="TreeGrafter"/>
</dbReference>
<proteinExistence type="predicted"/>
<feature type="domain" description="TTI1 N-terminal TPR" evidence="1">
    <location>
        <begin position="16"/>
        <end position="158"/>
    </location>
</feature>
<feature type="domain" description="TTI1 N-terminal TPR" evidence="1">
    <location>
        <begin position="204"/>
        <end position="443"/>
    </location>
</feature>
<sequence>MEGRSGDEDGGSSAMFSELKLYCIELLKLHQNPKKNTSTLTHLLQFLRRSSPDDLQSLFDYTLVPLLLLLDAAVDSKSPPNVGSNERYMMPNTLSDIVMEGALHCLEELLKKCCLGSVDQFIVLTKKLTRGALLSPMEASEEFREGVIRCFKALLLNLHCCSSESCPCKQISGWPLLLERKSLHSPPVSKLKFKEEECLVAFLQSETASVAVGHWLSLLLKVADVEAARGQQGSASLRIEAFSTLRVLVAKVGTADALAFFLPGVVSQIGKVMHISKTFISGAAGSAETLDQAIRSLAEFLMIVLEDNLNLPFLGMLLDDVKKEKSSVSFLEALRQLPSTMHDQNLSEVGTIVLSSTEGKRVNPRNPTGSLRVIRTKDWIVDTSSHVDKLLCATYPQLCLHPSRKVRRGLLAAIQGLLSKTSCVLNGSRLMLLESLCVLACDDSEEVSSASQLFFGHLFSSHGKLQVKHDVEEIFNRLVEKLPKVVLGTDELHAIAHTQKLLVLIYFSGPLLVADYLLQSPVRTAQFLDVLALCLSQNSVFAGPLEKNVAAKCSSSGFMHSIAEIRAVRAADSDNLGSRKNQNRRVHTMESIKNEHQLPRLPPWFVYVGSQKLYHSVAGILRLVGLSLFADPRSGGPLSVIIDLPLENLRKLVSEIRMKEYSEESWQSWYSRITSGQLVRQASTAVCILNELIFGLSDQALDDFNRMFRGYVMEPQENKKYQEDAIYYMNTYPLKYGICPLSIHLLYDNMIVLIDGIGIFSIASDAVLHIIATMHDYPTVGHLVIENSDYIIDSICRQLRSLELNPDVPNVLAAMLSYIGVGHSILPLLEEPMRAVSMELEILGRHQHPDLTIPFLKAMAEIVKASKQEANALLDQTKSYCEDVKSRKLNLEKRKEKLFDYSGSYSDENVGKGSSESGMQIYTNDVHMQIEWETMLFKMNDFRRFRQTVGSIAGSCLTAATPLLASANQAASLVALDIVDDVFLTVAKVEDAYKHEKEIKEAIEHVAHMCSFNNLKDALDVDADETTENRLLPAANKVWPFLVSCLRNKSPLAVRRCTNTISNIVQICGGDFFTRRFHTDGKHLWSFLSTSPFQKRAPGSLEETHLKLPYRGGSASSGDSAAEISDLKVQAAVLNMLADLARNKHSASALEAVLKMVSGLVVGIACSGVVGLRDASINALAGLASIDPDLIWLLLADVYYLKKRETPVPPTTGEFLELSEILPPPLSSKGYLYLQYGGKSYGFDIDFTSVETVFRKLHSQIFSSQMYS</sequence>
<comment type="caution">
    <text evidence="3">The sequence shown here is derived from an EMBL/GenBank/DDBJ whole genome shotgun (WGS) entry which is preliminary data.</text>
</comment>
<protein>
    <recommendedName>
        <fullName evidence="5">ARM repeat superfamily protein</fullName>
    </recommendedName>
</protein>
<dbReference type="EMBL" id="JBANQN010000012">
    <property type="protein sequence ID" value="KAK6774093.1"/>
    <property type="molecule type" value="Genomic_DNA"/>
</dbReference>
<dbReference type="Proteomes" id="UP001371456">
    <property type="component" value="Unassembled WGS sequence"/>
</dbReference>
<dbReference type="Pfam" id="PF21547">
    <property type="entry name" value="TTI1"/>
    <property type="match status" value="1"/>
</dbReference>
<evidence type="ECO:0000313" key="3">
    <source>
        <dbReference type="EMBL" id="KAK6774093.1"/>
    </source>
</evidence>
<evidence type="ECO:0000259" key="2">
    <source>
        <dbReference type="Pfam" id="PF24181"/>
    </source>
</evidence>
<dbReference type="AlphaFoldDB" id="A0AAN8SRE6"/>
<dbReference type="PANTHER" id="PTHR18460">
    <property type="entry name" value="TEL2 INTERACTING PROTEIN 1 TTI1 FAMILY MEMBER"/>
    <property type="match status" value="1"/>
</dbReference>
<dbReference type="InterPro" id="IPR057566">
    <property type="entry name" value="TPR_TTI1_N"/>
</dbReference>
<dbReference type="InterPro" id="IPR016024">
    <property type="entry name" value="ARM-type_fold"/>
</dbReference>
<keyword evidence="4" id="KW-1185">Reference proteome</keyword>
<dbReference type="InterPro" id="IPR057567">
    <property type="entry name" value="TPR_TTI1_C"/>
</dbReference>
<evidence type="ECO:0008006" key="5">
    <source>
        <dbReference type="Google" id="ProtNLM"/>
    </source>
</evidence>
<dbReference type="InterPro" id="IPR052587">
    <property type="entry name" value="TELO2-interacting_protein_1"/>
</dbReference>
<feature type="domain" description="TTI1 C-terminal TPR" evidence="2">
    <location>
        <begin position="1025"/>
        <end position="1192"/>
    </location>
</feature>
<evidence type="ECO:0000313" key="4">
    <source>
        <dbReference type="Proteomes" id="UP001371456"/>
    </source>
</evidence>
<dbReference type="SUPFAM" id="SSF48371">
    <property type="entry name" value="ARM repeat"/>
    <property type="match status" value="1"/>
</dbReference>
<evidence type="ECO:0000259" key="1">
    <source>
        <dbReference type="Pfam" id="PF24173"/>
    </source>
</evidence>
<dbReference type="Pfam" id="PF24181">
    <property type="entry name" value="TPR_TTI1_C"/>
    <property type="match status" value="1"/>
</dbReference>